<dbReference type="AlphaFoldDB" id="A0A239M5S0"/>
<dbReference type="EMBL" id="FZOY01000013">
    <property type="protein sequence ID" value="SNT37463.1"/>
    <property type="molecule type" value="Genomic_DNA"/>
</dbReference>
<dbReference type="PANTHER" id="PTHR35342:SF5">
    <property type="entry name" value="TRICARBOXYLIC TRANSPORT PROTEIN"/>
    <property type="match status" value="1"/>
</dbReference>
<accession>A0A239M5S0</accession>
<evidence type="ECO:0000313" key="4">
    <source>
        <dbReference type="Proteomes" id="UP000198426"/>
    </source>
</evidence>
<feature type="transmembrane region" description="Helical" evidence="1">
    <location>
        <begin position="328"/>
        <end position="349"/>
    </location>
</feature>
<organism evidence="3 4">
    <name type="scientific">Tropicimonas sediminicola</name>
    <dbReference type="NCBI Taxonomy" id="1031541"/>
    <lineage>
        <taxon>Bacteria</taxon>
        <taxon>Pseudomonadati</taxon>
        <taxon>Pseudomonadota</taxon>
        <taxon>Alphaproteobacteria</taxon>
        <taxon>Rhodobacterales</taxon>
        <taxon>Roseobacteraceae</taxon>
        <taxon>Tropicimonas</taxon>
    </lineage>
</organism>
<feature type="transmembrane region" description="Helical" evidence="1">
    <location>
        <begin position="413"/>
        <end position="443"/>
    </location>
</feature>
<feature type="transmembrane region" description="Helical" evidence="1">
    <location>
        <begin position="135"/>
        <end position="156"/>
    </location>
</feature>
<evidence type="ECO:0000256" key="1">
    <source>
        <dbReference type="SAM" id="Phobius"/>
    </source>
</evidence>
<feature type="transmembrane region" description="Helical" evidence="1">
    <location>
        <begin position="201"/>
        <end position="221"/>
    </location>
</feature>
<feature type="transmembrane region" description="Helical" evidence="1">
    <location>
        <begin position="163"/>
        <end position="181"/>
    </location>
</feature>
<gene>
    <name evidence="3" type="ORF">SAMN05421757_11315</name>
</gene>
<evidence type="ECO:0000259" key="2">
    <source>
        <dbReference type="Pfam" id="PF01970"/>
    </source>
</evidence>
<feature type="transmembrane region" description="Helical" evidence="1">
    <location>
        <begin position="41"/>
        <end position="62"/>
    </location>
</feature>
<dbReference type="PANTHER" id="PTHR35342">
    <property type="entry name" value="TRICARBOXYLIC TRANSPORT PROTEIN"/>
    <property type="match status" value="1"/>
</dbReference>
<reference evidence="3 4" key="1">
    <citation type="submission" date="2017-06" db="EMBL/GenBank/DDBJ databases">
        <authorList>
            <person name="Kim H.J."/>
            <person name="Triplett B.A."/>
        </authorList>
    </citation>
    <scope>NUCLEOTIDE SEQUENCE [LARGE SCALE GENOMIC DNA]</scope>
    <source>
        <strain evidence="3 4">DSM 29339</strain>
    </source>
</reference>
<keyword evidence="1" id="KW-0472">Membrane</keyword>
<feature type="transmembrane region" description="Helical" evidence="1">
    <location>
        <begin position="386"/>
        <end position="406"/>
    </location>
</feature>
<feature type="transmembrane region" description="Helical" evidence="1">
    <location>
        <begin position="358"/>
        <end position="380"/>
    </location>
</feature>
<feature type="domain" description="DUF112" evidence="2">
    <location>
        <begin position="17"/>
        <end position="438"/>
    </location>
</feature>
<evidence type="ECO:0000313" key="3">
    <source>
        <dbReference type="EMBL" id="SNT37463.1"/>
    </source>
</evidence>
<dbReference type="InterPro" id="IPR002823">
    <property type="entry name" value="DUF112_TM"/>
</dbReference>
<protein>
    <submittedName>
        <fullName evidence="3">Putative tricarboxylic transport membrane protein</fullName>
    </submittedName>
</protein>
<keyword evidence="1" id="KW-1133">Transmembrane helix</keyword>
<keyword evidence="4" id="KW-1185">Reference proteome</keyword>
<name>A0A239M5S0_9RHOB</name>
<proteinExistence type="predicted"/>
<feature type="transmembrane region" description="Helical" evidence="1">
    <location>
        <begin position="463"/>
        <end position="486"/>
    </location>
</feature>
<dbReference type="Pfam" id="PF01970">
    <property type="entry name" value="TctA"/>
    <property type="match status" value="1"/>
</dbReference>
<dbReference type="OrthoDB" id="9791872at2"/>
<feature type="transmembrane region" description="Helical" evidence="1">
    <location>
        <begin position="252"/>
        <end position="279"/>
    </location>
</feature>
<sequence>MDLLLSAAQVILAPDALLAVLAGSLLGVVFGAIPGLTFTVAMALVVPMSFSLAAAPAIALLLGTYIGGMTGGSVSAILLGIPGTPSAAATVLDGYQLTRRGKASLALGTAVVASAFGGIVSLLVMVASVDTVAKLALRFGPAETFGLLLFGLSTICGLAQKSLLKGLIAGVLGLLVMTVGIDEMEGVQRLTFGTIVLQQGISLLVAMIALFAVPHVIDAFVTHYTEDRRPEAIADVRAELPTLRDLAKHFWLMLRCALLGTGIGSIPGTGGPIAAFLAYAHARKSSKTPERFGRGDMGGVVAPETANNAVTGGAMIPLLSLGIPGDPATAILLSGLLIHGLIPGPMLFIEHPGEIYQIYLAIIIAYAAVVAIQLLGIRFFVQLLRVPAHLLAVGIIIMCAYGAFAIRNSVFDVVMVALLGALAYGLQRVSIPLTPIILGLVLGPSIEREFRTALILSDGDPSIFVASIPGVIFIGLTALIVGAQILRATRASLNARRTEENSHASVTSSE</sequence>
<dbReference type="RefSeq" id="WP_089235357.1">
    <property type="nucleotide sequence ID" value="NZ_FZOY01000013.1"/>
</dbReference>
<keyword evidence="1" id="KW-0812">Transmembrane</keyword>
<dbReference type="Proteomes" id="UP000198426">
    <property type="component" value="Unassembled WGS sequence"/>
</dbReference>
<feature type="transmembrane region" description="Helical" evidence="1">
    <location>
        <begin position="105"/>
        <end position="129"/>
    </location>
</feature>